<feature type="compositionally biased region" description="Polar residues" evidence="1">
    <location>
        <begin position="64"/>
        <end position="73"/>
    </location>
</feature>
<accession>A0AAE0WA98</accession>
<evidence type="ECO:0000256" key="1">
    <source>
        <dbReference type="SAM" id="MobiDB-lite"/>
    </source>
</evidence>
<dbReference type="EMBL" id="JAEAOA010000583">
    <property type="protein sequence ID" value="KAK3607201.1"/>
    <property type="molecule type" value="Genomic_DNA"/>
</dbReference>
<feature type="compositionally biased region" description="Basic and acidic residues" evidence="1">
    <location>
        <begin position="74"/>
        <end position="91"/>
    </location>
</feature>
<reference evidence="2" key="2">
    <citation type="journal article" date="2021" name="Genome Biol. Evol.">
        <title>Developing a high-quality reference genome for a parasitic bivalve with doubly uniparental inheritance (Bivalvia: Unionida).</title>
        <authorList>
            <person name="Smith C.H."/>
        </authorList>
    </citation>
    <scope>NUCLEOTIDE SEQUENCE</scope>
    <source>
        <strain evidence="2">CHS0354</strain>
        <tissue evidence="2">Mantle</tissue>
    </source>
</reference>
<protein>
    <submittedName>
        <fullName evidence="2">Uncharacterized protein</fullName>
    </submittedName>
</protein>
<sequence>MEGQDQLERLVNAGDVLFMEIPMFSPLAPAKHHHHKACGTGQRPPHPQLTQRRLRHGPHPRGQQGANNTQESSPRQEEGVRILKIRCDNKG</sequence>
<comment type="caution">
    <text evidence="2">The sequence shown here is derived from an EMBL/GenBank/DDBJ whole genome shotgun (WGS) entry which is preliminary data.</text>
</comment>
<gene>
    <name evidence="2" type="ORF">CHS0354_008885</name>
</gene>
<reference evidence="2" key="1">
    <citation type="journal article" date="2021" name="Genome Biol. Evol.">
        <title>A High-Quality Reference Genome for a Parasitic Bivalve with Doubly Uniparental Inheritance (Bivalvia: Unionida).</title>
        <authorList>
            <person name="Smith C.H."/>
        </authorList>
    </citation>
    <scope>NUCLEOTIDE SEQUENCE</scope>
    <source>
        <strain evidence="2">CHS0354</strain>
    </source>
</reference>
<organism evidence="2 3">
    <name type="scientific">Potamilus streckersoni</name>
    <dbReference type="NCBI Taxonomy" id="2493646"/>
    <lineage>
        <taxon>Eukaryota</taxon>
        <taxon>Metazoa</taxon>
        <taxon>Spiralia</taxon>
        <taxon>Lophotrochozoa</taxon>
        <taxon>Mollusca</taxon>
        <taxon>Bivalvia</taxon>
        <taxon>Autobranchia</taxon>
        <taxon>Heteroconchia</taxon>
        <taxon>Palaeoheterodonta</taxon>
        <taxon>Unionida</taxon>
        <taxon>Unionoidea</taxon>
        <taxon>Unionidae</taxon>
        <taxon>Ambleminae</taxon>
        <taxon>Lampsilini</taxon>
        <taxon>Potamilus</taxon>
    </lineage>
</organism>
<dbReference type="AlphaFoldDB" id="A0AAE0WA98"/>
<evidence type="ECO:0000313" key="3">
    <source>
        <dbReference type="Proteomes" id="UP001195483"/>
    </source>
</evidence>
<keyword evidence="3" id="KW-1185">Reference proteome</keyword>
<proteinExistence type="predicted"/>
<evidence type="ECO:0000313" key="2">
    <source>
        <dbReference type="EMBL" id="KAK3607201.1"/>
    </source>
</evidence>
<dbReference type="Proteomes" id="UP001195483">
    <property type="component" value="Unassembled WGS sequence"/>
</dbReference>
<feature type="region of interest" description="Disordered" evidence="1">
    <location>
        <begin position="29"/>
        <end position="91"/>
    </location>
</feature>
<name>A0AAE0WA98_9BIVA</name>
<reference evidence="2" key="3">
    <citation type="submission" date="2023-05" db="EMBL/GenBank/DDBJ databases">
        <authorList>
            <person name="Smith C.H."/>
        </authorList>
    </citation>
    <scope>NUCLEOTIDE SEQUENCE</scope>
    <source>
        <strain evidence="2">CHS0354</strain>
        <tissue evidence="2">Mantle</tissue>
    </source>
</reference>